<keyword evidence="2" id="KW-1185">Reference proteome</keyword>
<gene>
    <name evidence="1" type="ORF">H7U35_04220</name>
</gene>
<proteinExistence type="predicted"/>
<dbReference type="EMBL" id="JACLYZ010000006">
    <property type="protein sequence ID" value="MBM6734435.1"/>
    <property type="molecule type" value="Genomic_DNA"/>
</dbReference>
<name>A0ABS2DYI0_9BACT</name>
<reference evidence="1 2" key="1">
    <citation type="journal article" date="2021" name="Sci. Rep.">
        <title>The distribution of antibiotic resistance genes in chicken gut microbiota commensals.</title>
        <authorList>
            <person name="Juricova H."/>
            <person name="Matiasovicova J."/>
            <person name="Kubasova T."/>
            <person name="Cejkova D."/>
            <person name="Rychlik I."/>
        </authorList>
    </citation>
    <scope>NUCLEOTIDE SEQUENCE [LARGE SCALE GENOMIC DNA]</scope>
    <source>
        <strain evidence="1 2">An772</strain>
    </source>
</reference>
<evidence type="ECO:0000313" key="1">
    <source>
        <dbReference type="EMBL" id="MBM6734435.1"/>
    </source>
</evidence>
<dbReference type="RefSeq" id="WP_021927475.1">
    <property type="nucleotide sequence ID" value="NZ_JACLYZ010000006.1"/>
</dbReference>
<organism evidence="1 2">
    <name type="scientific">Mediterranea massiliensis</name>
    <dbReference type="NCBI Taxonomy" id="1841865"/>
    <lineage>
        <taxon>Bacteria</taxon>
        <taxon>Pseudomonadati</taxon>
        <taxon>Bacteroidota</taxon>
        <taxon>Bacteroidia</taxon>
        <taxon>Bacteroidales</taxon>
        <taxon>Bacteroidaceae</taxon>
        <taxon>Mediterranea</taxon>
    </lineage>
</organism>
<dbReference type="Proteomes" id="UP000766986">
    <property type="component" value="Unassembled WGS sequence"/>
</dbReference>
<comment type="caution">
    <text evidence="1">The sequence shown here is derived from an EMBL/GenBank/DDBJ whole genome shotgun (WGS) entry which is preliminary data.</text>
</comment>
<protein>
    <submittedName>
        <fullName evidence="1">Uncharacterized protein</fullName>
    </submittedName>
</protein>
<sequence length="146" mass="17009">MIYIGIDTGTNTGYAEWDSKKGRLLEVDSLPIHKAMERVKAYADQEKATGEKLVCVRVEDPRQRNWFGTERMTREEERKRLQGVGSVKRDASIWEDYLKDLGVSFEMVAPKRNVTKLKQETFKRYTGWDKRTNEHGRDAAMLVFGY</sequence>
<evidence type="ECO:0000313" key="2">
    <source>
        <dbReference type="Proteomes" id="UP000766986"/>
    </source>
</evidence>
<accession>A0ABS2DYI0</accession>